<organism evidence="4 5">
    <name type="scientific">Archaeoglobus veneficus (strain DSM 11195 / SNP6)</name>
    <dbReference type="NCBI Taxonomy" id="693661"/>
    <lineage>
        <taxon>Archaea</taxon>
        <taxon>Methanobacteriati</taxon>
        <taxon>Methanobacteriota</taxon>
        <taxon>Archaeoglobi</taxon>
        <taxon>Archaeoglobales</taxon>
        <taxon>Archaeoglobaceae</taxon>
        <taxon>Archaeoglobus</taxon>
    </lineage>
</organism>
<feature type="domain" description="Cas12f1-like TNB" evidence="3">
    <location>
        <begin position="306"/>
        <end position="369"/>
    </location>
</feature>
<keyword evidence="5" id="KW-1185">Reference proteome</keyword>
<evidence type="ECO:0000259" key="3">
    <source>
        <dbReference type="Pfam" id="PF07282"/>
    </source>
</evidence>
<dbReference type="PANTHER" id="PTHR30405:SF11">
    <property type="entry name" value="RNA-GUIDED DNA ENDONUCLEASE RV2885C-RELATED"/>
    <property type="match status" value="1"/>
</dbReference>
<dbReference type="Proteomes" id="UP000008136">
    <property type="component" value="Chromosome"/>
</dbReference>
<evidence type="ECO:0000313" key="4">
    <source>
        <dbReference type="EMBL" id="AEA46442.1"/>
    </source>
</evidence>
<evidence type="ECO:0000313" key="5">
    <source>
        <dbReference type="Proteomes" id="UP000008136"/>
    </source>
</evidence>
<dbReference type="GO" id="GO:0003677">
    <property type="term" value="F:DNA binding"/>
    <property type="evidence" value="ECO:0007669"/>
    <property type="project" value="UniProtKB-KW"/>
</dbReference>
<evidence type="ECO:0000256" key="1">
    <source>
        <dbReference type="ARBA" id="ARBA00023125"/>
    </source>
</evidence>
<dbReference type="InterPro" id="IPR010095">
    <property type="entry name" value="Cas12f1-like_TNB"/>
</dbReference>
<dbReference type="eggNOG" id="arCOG00679">
    <property type="taxonomic scope" value="Archaea"/>
</dbReference>
<dbReference type="KEGG" id="ave:Arcve_0409"/>
<keyword evidence="1" id="KW-0238">DNA-binding</keyword>
<dbReference type="GeneID" id="10393504"/>
<dbReference type="OrthoDB" id="33505at2157"/>
<accession>F2KPT5</accession>
<dbReference type="Pfam" id="PF07282">
    <property type="entry name" value="Cas12f1-like_TNB"/>
    <property type="match status" value="1"/>
</dbReference>
<dbReference type="InterPro" id="IPR051399">
    <property type="entry name" value="RNA-guided_DNA_endo/Transpos"/>
</dbReference>
<dbReference type="PANTHER" id="PTHR30405">
    <property type="entry name" value="TRANSPOSASE"/>
    <property type="match status" value="1"/>
</dbReference>
<proteinExistence type="predicted"/>
<name>F2KPT5_ARCVS</name>
<dbReference type="AlphaFoldDB" id="F2KPT5"/>
<reference evidence="4 5" key="1">
    <citation type="submission" date="2011-03" db="EMBL/GenBank/DDBJ databases">
        <title>The complete genome of Archaeoglobus veneficus SNP6.</title>
        <authorList>
            <consortium name="US DOE Joint Genome Institute (JGI-PGF)"/>
            <person name="Lucas S."/>
            <person name="Copeland A."/>
            <person name="Lapidus A."/>
            <person name="Bruce D."/>
            <person name="Goodwin L."/>
            <person name="Pitluck S."/>
            <person name="Kyrpides N."/>
            <person name="Mavromatis K."/>
            <person name="Pagani I."/>
            <person name="Ivanova N."/>
            <person name="Mikhailova N."/>
            <person name="Lu M."/>
            <person name="Detter J.C."/>
            <person name="Tapia R."/>
            <person name="Han C."/>
            <person name="Land M."/>
            <person name="Hauser L."/>
            <person name="Markowitz V."/>
            <person name="Cheng J.-F."/>
            <person name="Hugenholtz P."/>
            <person name="Woyke T."/>
            <person name="Wu D."/>
            <person name="Spring S."/>
            <person name="Brambilla E."/>
            <person name="Klenk H.-P."/>
            <person name="Eisen J.A."/>
        </authorList>
    </citation>
    <scope>NUCLEOTIDE SEQUENCE [LARGE SCALE GENOMIC DNA]</scope>
    <source>
        <strain evidence="5">SNP6</strain>
    </source>
</reference>
<dbReference type="EMBL" id="CP002588">
    <property type="protein sequence ID" value="AEA46442.1"/>
    <property type="molecule type" value="Genomic_DNA"/>
</dbReference>
<dbReference type="NCBIfam" id="NF040570">
    <property type="entry name" value="guided_TnpB"/>
    <property type="match status" value="1"/>
</dbReference>
<dbReference type="NCBIfam" id="TIGR01766">
    <property type="entry name" value="IS200/IS605 family accessory protein TnpB-like domain"/>
    <property type="match status" value="1"/>
</dbReference>
<dbReference type="HOGENOM" id="CLU_032903_3_4_2"/>
<feature type="region of interest" description="Disordered" evidence="2">
    <location>
        <begin position="388"/>
        <end position="408"/>
    </location>
</feature>
<gene>
    <name evidence="4" type="ordered locus">Arcve_0409</name>
</gene>
<protein>
    <submittedName>
        <fullName evidence="4">Transposase, IS605 OrfB family</fullName>
    </submittedName>
</protein>
<sequence>MFPKKEVQLTVVGKVFKPNRKKVLALNRCLEEYFKLVSWYLNFNSTSKTFLHKNGYEKAKQLFNLNTALIQTARDKAVEILKSFNEKKKEGKVKPKPKLKRISIRFDKRCYSFANTTNKLTPYWLTLSLNRKERVTLPVVFGERQKKFIEEALQGKWQFCTVEVVKRNGEWYAHFVLKKEVEFDEPETVIGVDLGEWNVATAVAISKQSKPMKGQFWSGAGIREIRGKYSHIRRNLQRKKRLDLVKQIGHKEERIVNQQLHVIANEIVAYAKQFEKPVIAIEELNGIRENMNSSAKLNRRLHAWGFRKLQQYIEYKANLEGIPVVYVNPKDTSKRCHRCGHVAQANGREFRCPKCGLRYNRDLNAAINIAHALMRGMGWGSCEPPELPDEVLTQSQDRTGEAPCVSVG</sequence>
<dbReference type="STRING" id="693661.Arcve_0409"/>
<dbReference type="RefSeq" id="WP_013683116.1">
    <property type="nucleotide sequence ID" value="NC_015320.1"/>
</dbReference>
<evidence type="ECO:0000256" key="2">
    <source>
        <dbReference type="SAM" id="MobiDB-lite"/>
    </source>
</evidence>